<gene>
    <name evidence="1" type="ORF">PCOS0759_LOCUS6348</name>
</gene>
<sequence length="566" mass="67546">MFPTNEKLQEWATTLHLSSNLGQFRLKVRMERQKMLRDKRRVTQRMRKEQKEILNAFLMNQLKVGGIVHRDAEGKTQSLHISRSQIQELIDQTGLSSKRILGYLQYHFDERMHPNRLGTQEMAHIDRILKKKRTLSSSDVTKLVEELMVSRTKILYYLWKCVKGVKSKFTKEAQGWIHRQLMQGGITSWDEWKIWESKESVIESMRLNFSLSRKQVMYAAWKVLKPNTLKITRSLELRILKETKALEYLSNRAEFLRLLQDFGLSPPQARYLFSKLNRKRKKLRWTAEKKEIIQQYLKDLERTSQTQIDYHHLAQEVGMFPQQVYVVVQHLRNMENFGPLTQEKKKRLLSDYSRWHGSMRSFMRQPLEAPNTMESTYQMSLNQIYSVLLSANRGNITKQIKGFLYEWLQEHDWRSPDKEEFESLLAKTQLARKQLLNLILLLKDQPGEITLQKKLTIAALLAHRNNKLNKEDLDHLQIVTKLSRQQIHSICHIHREAQQKSSMEKPQNWKSQKVTIREWIRERGHTKPTSQDLDKLQHLVKPMLRTQMNYYVRKYRKEAQEREDTE</sequence>
<protein>
    <submittedName>
        <fullName evidence="1">Uncharacterized protein</fullName>
    </submittedName>
</protein>
<name>A0A7S1KRH0_9EUKA</name>
<proteinExistence type="predicted"/>
<reference evidence="1" key="1">
    <citation type="submission" date="2021-01" db="EMBL/GenBank/DDBJ databases">
        <authorList>
            <person name="Corre E."/>
            <person name="Pelletier E."/>
            <person name="Niang G."/>
            <person name="Scheremetjew M."/>
            <person name="Finn R."/>
            <person name="Kale V."/>
            <person name="Holt S."/>
            <person name="Cochrane G."/>
            <person name="Meng A."/>
            <person name="Brown T."/>
            <person name="Cohen L."/>
        </authorList>
    </citation>
    <scope>NUCLEOTIDE SEQUENCE</scope>
    <source>
        <strain evidence="1">WS</strain>
    </source>
</reference>
<dbReference type="AlphaFoldDB" id="A0A7S1KRH0"/>
<accession>A0A7S1KRH0</accession>
<dbReference type="EMBL" id="HBGD01007619">
    <property type="protein sequence ID" value="CAD9083106.1"/>
    <property type="molecule type" value="Transcribed_RNA"/>
</dbReference>
<evidence type="ECO:0000313" key="1">
    <source>
        <dbReference type="EMBL" id="CAD9083106.1"/>
    </source>
</evidence>
<organism evidence="1">
    <name type="scientific">Percolomonas cosmopolitus</name>
    <dbReference type="NCBI Taxonomy" id="63605"/>
    <lineage>
        <taxon>Eukaryota</taxon>
        <taxon>Discoba</taxon>
        <taxon>Heterolobosea</taxon>
        <taxon>Tetramitia</taxon>
        <taxon>Eutetramitia</taxon>
        <taxon>Percolomonadidae</taxon>
        <taxon>Percolomonas</taxon>
    </lineage>
</organism>